<organism evidence="2 3">
    <name type="scientific">Roseovarius aquimarinus</name>
    <dbReference type="NCBI Taxonomy" id="1229156"/>
    <lineage>
        <taxon>Bacteria</taxon>
        <taxon>Pseudomonadati</taxon>
        <taxon>Pseudomonadota</taxon>
        <taxon>Alphaproteobacteria</taxon>
        <taxon>Rhodobacterales</taxon>
        <taxon>Roseobacteraceae</taxon>
        <taxon>Roseovarius</taxon>
    </lineage>
</organism>
<reference evidence="2 3" key="1">
    <citation type="submission" date="2024-10" db="EMBL/GenBank/DDBJ databases">
        <authorList>
            <person name="Yang X.-N."/>
        </authorList>
    </citation>
    <scope>NUCLEOTIDE SEQUENCE [LARGE SCALE GENOMIC DNA]</scope>
    <source>
        <strain evidence="2 3">CAU 1059</strain>
    </source>
</reference>
<dbReference type="EMBL" id="JBIHMM010000002">
    <property type="protein sequence ID" value="MFH0254063.1"/>
    <property type="molecule type" value="Genomic_DNA"/>
</dbReference>
<protein>
    <submittedName>
        <fullName evidence="2">Uncharacterized protein</fullName>
    </submittedName>
</protein>
<evidence type="ECO:0000313" key="2">
    <source>
        <dbReference type="EMBL" id="MFH0254063.1"/>
    </source>
</evidence>
<dbReference type="RefSeq" id="WP_377170627.1">
    <property type="nucleotide sequence ID" value="NZ_JBHTJC010000002.1"/>
</dbReference>
<dbReference type="Proteomes" id="UP001607157">
    <property type="component" value="Unassembled WGS sequence"/>
</dbReference>
<accession>A0ABW7I790</accession>
<keyword evidence="1" id="KW-0812">Transmembrane</keyword>
<proteinExistence type="predicted"/>
<feature type="transmembrane region" description="Helical" evidence="1">
    <location>
        <begin position="99"/>
        <end position="120"/>
    </location>
</feature>
<keyword evidence="1" id="KW-0472">Membrane</keyword>
<keyword evidence="1" id="KW-1133">Transmembrane helix</keyword>
<sequence>MVDPKAFQSDLDAASEKLRNRLGARGATLARQIGRAGRALPKPARAGGKRVVELEAMMAHPRLRRLVRAEDAAAAFAALNAPLDKIDVKERRKDRALRIAGAVVGNLLLFGALLVAFLRWRGIV</sequence>
<evidence type="ECO:0000313" key="3">
    <source>
        <dbReference type="Proteomes" id="UP001607157"/>
    </source>
</evidence>
<name>A0ABW7I790_9RHOB</name>
<comment type="caution">
    <text evidence="2">The sequence shown here is derived from an EMBL/GenBank/DDBJ whole genome shotgun (WGS) entry which is preliminary data.</text>
</comment>
<keyword evidence="3" id="KW-1185">Reference proteome</keyword>
<evidence type="ECO:0000256" key="1">
    <source>
        <dbReference type="SAM" id="Phobius"/>
    </source>
</evidence>
<gene>
    <name evidence="2" type="ORF">ACGRVM_09165</name>
</gene>